<gene>
    <name evidence="2" type="ORF">EPA93_46435</name>
</gene>
<dbReference type="AlphaFoldDB" id="A0A4V0Z0F2"/>
<sequence>MRAVVMSYRQLTATTRFRDNKAFYLLRYLFSGKECRISLPGQSSVLQEVRQMTNSFQQEAGSISLCKQLLPLVKQSPLPPPNRYIDIIGCIARRETGEGETRRYNFSLSHNLLTTFASLCAFFAFANNQKSADDKSKSEKKKSEQAKSKPDKKDKREQQDQKDRKTKG</sequence>
<accession>A0A4V0Z0F2</accession>
<protein>
    <submittedName>
        <fullName evidence="2">Uncharacterized protein</fullName>
    </submittedName>
</protein>
<evidence type="ECO:0000313" key="2">
    <source>
        <dbReference type="EMBL" id="QBD83011.1"/>
    </source>
</evidence>
<dbReference type="Proteomes" id="UP000290365">
    <property type="component" value="Chromosome"/>
</dbReference>
<feature type="region of interest" description="Disordered" evidence="1">
    <location>
        <begin position="129"/>
        <end position="168"/>
    </location>
</feature>
<evidence type="ECO:0000313" key="3">
    <source>
        <dbReference type="Proteomes" id="UP000290365"/>
    </source>
</evidence>
<proteinExistence type="predicted"/>
<feature type="compositionally biased region" description="Basic and acidic residues" evidence="1">
    <location>
        <begin position="131"/>
        <end position="168"/>
    </location>
</feature>
<organism evidence="2 3">
    <name type="scientific">Ktedonosporobacter rubrisoli</name>
    <dbReference type="NCBI Taxonomy" id="2509675"/>
    <lineage>
        <taxon>Bacteria</taxon>
        <taxon>Bacillati</taxon>
        <taxon>Chloroflexota</taxon>
        <taxon>Ktedonobacteria</taxon>
        <taxon>Ktedonobacterales</taxon>
        <taxon>Ktedonosporobacteraceae</taxon>
        <taxon>Ktedonosporobacter</taxon>
    </lineage>
</organism>
<evidence type="ECO:0000256" key="1">
    <source>
        <dbReference type="SAM" id="MobiDB-lite"/>
    </source>
</evidence>
<dbReference type="EMBL" id="CP035758">
    <property type="protein sequence ID" value="QBD83011.1"/>
    <property type="molecule type" value="Genomic_DNA"/>
</dbReference>
<name>A0A4V0Z0F2_KTERU</name>
<keyword evidence="3" id="KW-1185">Reference proteome</keyword>
<reference evidence="2 3" key="1">
    <citation type="submission" date="2019-01" db="EMBL/GenBank/DDBJ databases">
        <title>Ktedonosporobacter rubrisoli SCAWS-G2.</title>
        <authorList>
            <person name="Huang Y."/>
            <person name="Yan B."/>
        </authorList>
    </citation>
    <scope>NUCLEOTIDE SEQUENCE [LARGE SCALE GENOMIC DNA]</scope>
    <source>
        <strain evidence="2 3">SCAWS-G2</strain>
    </source>
</reference>
<dbReference type="KEGG" id="kbs:EPA93_46435"/>
<dbReference type="RefSeq" id="WP_129894079.1">
    <property type="nucleotide sequence ID" value="NZ_CP035758.1"/>
</dbReference>